<feature type="domain" description="TonB-dependent receptor plug" evidence="7">
    <location>
        <begin position="146"/>
        <end position="230"/>
    </location>
</feature>
<dbReference type="OrthoDB" id="9768470at2"/>
<keyword evidence="3" id="KW-0998">Cell outer membrane</keyword>
<evidence type="ECO:0000256" key="4">
    <source>
        <dbReference type="RuleBase" id="RU003357"/>
    </source>
</evidence>
<keyword evidence="4" id="KW-0798">TonB box</keyword>
<dbReference type="InterPro" id="IPR000531">
    <property type="entry name" value="Beta-barrel_TonB"/>
</dbReference>
<sequence length="1040" mass="109183">MSFWTSRASRASEHARRAAALVAFLLPSLALAQTGTLSGTVVDGDFGGGLPGASVLVVEQGTGAATEVDGNYRIDRLPVGTYTVRYSFVGYATQVVNNVQIEAGAPTQINVTLTTDALLEEVVVEAEEIIATNSEVGLLRVRARAAQVSDAISAETISQSGASDAGDAMERVTGASVQGGQYVFVRGLGDRYANTQLNGAVLPTADPDRRAVQFDLFPAGFLENIVTLKTFTPDKPGSFSGGLVDITTRSFPDAFTSSFSVSTGFSTEAVPGDAIVIDPVQGSSLFRFGAGDLAVPGLLADTPRDQFIRPTTRLDGPGGPGTGPLVRQDAAASQRLDDLSNALTPMVAPTQGTVPFTGSVSLSIGDRVPVGRNAVGYIVGLTADQGVSAYDGGTLARLDLTGRDATTGQVAVDTTQFRTDQRATQSAQVGGIANLAVQLGSYNEVALNTLFSHITESQARTLAGVDNVLSAGTPVTDIVTGYTERTLGSAQLRGEHALPALGNLEVDWRANLSRTQLDQPDLRQAAIRSNVSVDEDGNETTSYALVGTPPGPQRYFRDLEETLGSGALDLSLPFRAFGNGAQLKVGGLVERTDRAYGERFFFYELDRGVALGGTDGDALATYLGPDNVGVIGTRTNSAGEVTQYEFGHYLIDATRDQNQYDGTFDVAAGYGMVEVGLGRLRLIAGARYEGSRLLVASQALATADTPADSVVTVDGTAFLGTDRSYNDVLPSLNLVYGLSDAMNLRAAATRTLARPTFREIAPVTTYDFTSDGALQGNPALERTLITNLDLRWEWFNQPGGILAASAYYKRLDNPIERIITDPENGATSYANVDAADVFGAEFEARQRLGTFGLGGVLGERLSLGANLSLTQSSISITGRELAARRELDPSAPDTRDLQGQSPYLLNANLSYDDPLRGTSAGVFFNVAGPRLSRVGNPLPDVYERPAPQLDLTASQQVFGAFTLKGSIKNVLGSDYLEAYDVSGFDLGGPSEVAPFLRYARGTQFSLGISVNPSFGVGAPASIPAPGSSASPIGTGTASGD</sequence>
<evidence type="ECO:0000256" key="3">
    <source>
        <dbReference type="ARBA" id="ARBA00023237"/>
    </source>
</evidence>
<evidence type="ECO:0000313" key="9">
    <source>
        <dbReference type="Proteomes" id="UP000216339"/>
    </source>
</evidence>
<accession>A0A271IYR1</accession>
<reference evidence="8 9" key="1">
    <citation type="submission" date="2016-11" db="EMBL/GenBank/DDBJ databases">
        <title>Study of marine rhodopsin-containing bacteria.</title>
        <authorList>
            <person name="Yoshizawa S."/>
            <person name="Kumagai Y."/>
            <person name="Kogure K."/>
        </authorList>
    </citation>
    <scope>NUCLEOTIDE SEQUENCE [LARGE SCALE GENOMIC DNA]</scope>
    <source>
        <strain evidence="8 9">SAORIC-28</strain>
    </source>
</reference>
<dbReference type="PANTHER" id="PTHR40980">
    <property type="entry name" value="PLUG DOMAIN-CONTAINING PROTEIN"/>
    <property type="match status" value="1"/>
</dbReference>
<evidence type="ECO:0000256" key="1">
    <source>
        <dbReference type="ARBA" id="ARBA00004442"/>
    </source>
</evidence>
<dbReference type="InterPro" id="IPR037066">
    <property type="entry name" value="Plug_dom_sf"/>
</dbReference>
<dbReference type="RefSeq" id="WP_095509476.1">
    <property type="nucleotide sequence ID" value="NZ_MQWD01000001.1"/>
</dbReference>
<evidence type="ECO:0000259" key="6">
    <source>
        <dbReference type="Pfam" id="PF00593"/>
    </source>
</evidence>
<keyword evidence="2 4" id="KW-0472">Membrane</keyword>
<evidence type="ECO:0000256" key="2">
    <source>
        <dbReference type="ARBA" id="ARBA00023136"/>
    </source>
</evidence>
<proteinExistence type="inferred from homology"/>
<gene>
    <name evidence="8" type="ORF">BSZ37_04945</name>
</gene>
<dbReference type="InterPro" id="IPR008969">
    <property type="entry name" value="CarboxyPept-like_regulatory"/>
</dbReference>
<dbReference type="SUPFAM" id="SSF49464">
    <property type="entry name" value="Carboxypeptidase regulatory domain-like"/>
    <property type="match status" value="1"/>
</dbReference>
<dbReference type="InterPro" id="IPR012910">
    <property type="entry name" value="Plug_dom"/>
</dbReference>
<dbReference type="Pfam" id="PF13715">
    <property type="entry name" value="CarbopepD_reg_2"/>
    <property type="match status" value="1"/>
</dbReference>
<dbReference type="GO" id="GO:0009279">
    <property type="term" value="C:cell outer membrane"/>
    <property type="evidence" value="ECO:0007669"/>
    <property type="project" value="UniProtKB-SubCell"/>
</dbReference>
<dbReference type="AlphaFoldDB" id="A0A271IYR1"/>
<name>A0A271IYR1_9BACT</name>
<dbReference type="Pfam" id="PF07715">
    <property type="entry name" value="Plug"/>
    <property type="match status" value="1"/>
</dbReference>
<evidence type="ECO:0000259" key="7">
    <source>
        <dbReference type="Pfam" id="PF07715"/>
    </source>
</evidence>
<protein>
    <recommendedName>
        <fullName evidence="10">TonB-dependent receptor</fullName>
    </recommendedName>
</protein>
<evidence type="ECO:0000256" key="5">
    <source>
        <dbReference type="SAM" id="SignalP"/>
    </source>
</evidence>
<keyword evidence="5" id="KW-0732">Signal</keyword>
<dbReference type="InterPro" id="IPR036942">
    <property type="entry name" value="Beta-barrel_TonB_sf"/>
</dbReference>
<feature type="chain" id="PRO_5013035263" description="TonB-dependent receptor" evidence="5">
    <location>
        <begin position="33"/>
        <end position="1040"/>
    </location>
</feature>
<dbReference type="Proteomes" id="UP000216339">
    <property type="component" value="Unassembled WGS sequence"/>
</dbReference>
<comment type="caution">
    <text evidence="8">The sequence shown here is derived from an EMBL/GenBank/DDBJ whole genome shotgun (WGS) entry which is preliminary data.</text>
</comment>
<comment type="similarity">
    <text evidence="4">Belongs to the TonB-dependent receptor family.</text>
</comment>
<dbReference type="SUPFAM" id="SSF56935">
    <property type="entry name" value="Porins"/>
    <property type="match status" value="1"/>
</dbReference>
<dbReference type="Gene3D" id="2.60.40.1120">
    <property type="entry name" value="Carboxypeptidase-like, regulatory domain"/>
    <property type="match status" value="1"/>
</dbReference>
<evidence type="ECO:0008006" key="10">
    <source>
        <dbReference type="Google" id="ProtNLM"/>
    </source>
</evidence>
<dbReference type="EMBL" id="MQWD01000001">
    <property type="protein sequence ID" value="PAP75835.1"/>
    <property type="molecule type" value="Genomic_DNA"/>
</dbReference>
<organism evidence="8 9">
    <name type="scientific">Rubrivirga marina</name>
    <dbReference type="NCBI Taxonomy" id="1196024"/>
    <lineage>
        <taxon>Bacteria</taxon>
        <taxon>Pseudomonadati</taxon>
        <taxon>Rhodothermota</taxon>
        <taxon>Rhodothermia</taxon>
        <taxon>Rhodothermales</taxon>
        <taxon>Rubricoccaceae</taxon>
        <taxon>Rubrivirga</taxon>
    </lineage>
</organism>
<dbReference type="Gene3D" id="2.170.130.10">
    <property type="entry name" value="TonB-dependent receptor, plug domain"/>
    <property type="match status" value="1"/>
</dbReference>
<feature type="signal peptide" evidence="5">
    <location>
        <begin position="1"/>
        <end position="32"/>
    </location>
</feature>
<dbReference type="Pfam" id="PF00593">
    <property type="entry name" value="TonB_dep_Rec_b-barrel"/>
    <property type="match status" value="1"/>
</dbReference>
<dbReference type="Gene3D" id="2.40.170.20">
    <property type="entry name" value="TonB-dependent receptor, beta-barrel domain"/>
    <property type="match status" value="1"/>
</dbReference>
<evidence type="ECO:0000313" key="8">
    <source>
        <dbReference type="EMBL" id="PAP75835.1"/>
    </source>
</evidence>
<dbReference type="PANTHER" id="PTHR40980:SF5">
    <property type="entry name" value="TONB-DEPENDENT RECEPTOR"/>
    <property type="match status" value="1"/>
</dbReference>
<feature type="domain" description="TonB-dependent receptor-like beta-barrel" evidence="6">
    <location>
        <begin position="532"/>
        <end position="970"/>
    </location>
</feature>
<comment type="subcellular location">
    <subcellularLocation>
        <location evidence="1 4">Cell outer membrane</location>
    </subcellularLocation>
</comment>
<keyword evidence="9" id="KW-1185">Reference proteome</keyword>